<evidence type="ECO:0000256" key="5">
    <source>
        <dbReference type="SAM" id="SignalP"/>
    </source>
</evidence>
<keyword evidence="4" id="KW-0325">Glycoprotein</keyword>
<dbReference type="InterPro" id="IPR012341">
    <property type="entry name" value="6hp_glycosidase-like_sf"/>
</dbReference>
<dbReference type="Pfam" id="PF01532">
    <property type="entry name" value="Glyco_hydro_47"/>
    <property type="match status" value="1"/>
</dbReference>
<protein>
    <submittedName>
        <fullName evidence="6">Glycoside hydrolase family 47 protein</fullName>
    </submittedName>
</protein>
<dbReference type="PANTHER" id="PTHR45679:SF6">
    <property type="entry name" value="ER DEGRADATION-ENHANCING ALPHA-MANNOSIDASE-LIKE PROTEIN 2"/>
    <property type="match status" value="1"/>
</dbReference>
<dbReference type="GO" id="GO:0004571">
    <property type="term" value="F:mannosyl-oligosaccharide 1,2-alpha-mannosidase activity"/>
    <property type="evidence" value="ECO:0007669"/>
    <property type="project" value="InterPro"/>
</dbReference>
<keyword evidence="3" id="KW-0256">Endoplasmic reticulum</keyword>
<dbReference type="PROSITE" id="PS51257">
    <property type="entry name" value="PROKAR_LIPOPROTEIN"/>
    <property type="match status" value="1"/>
</dbReference>
<keyword evidence="7" id="KW-1185">Reference proteome</keyword>
<reference evidence="6 7" key="1">
    <citation type="submission" date="2018-08" db="EMBL/GenBank/DDBJ databases">
        <title>Lysobacter sp. zong2l5, whole genome shotgun sequence.</title>
        <authorList>
            <person name="Zhang X."/>
            <person name="Feng G."/>
            <person name="Zhu H."/>
        </authorList>
    </citation>
    <scope>NUCLEOTIDE SEQUENCE [LARGE SCALE GENOMIC DNA]</scope>
    <source>
        <strain evidence="7">zong2l5</strain>
    </source>
</reference>
<dbReference type="InterPro" id="IPR001382">
    <property type="entry name" value="Glyco_hydro_47"/>
</dbReference>
<dbReference type="RefSeq" id="WP_115860146.1">
    <property type="nucleotide sequence ID" value="NZ_QTSU01000002.1"/>
</dbReference>
<dbReference type="InterPro" id="IPR036026">
    <property type="entry name" value="Seven-hairpin_glycosidases"/>
</dbReference>
<name>A0A371JZF7_9GAMM</name>
<dbReference type="EMBL" id="QTSU01000002">
    <property type="protein sequence ID" value="RDZ27002.1"/>
    <property type="molecule type" value="Genomic_DNA"/>
</dbReference>
<evidence type="ECO:0000256" key="3">
    <source>
        <dbReference type="ARBA" id="ARBA00022824"/>
    </source>
</evidence>
<evidence type="ECO:0000256" key="1">
    <source>
        <dbReference type="ARBA" id="ARBA00004240"/>
    </source>
</evidence>
<dbReference type="PANTHER" id="PTHR45679">
    <property type="entry name" value="ER DEGRADATION-ENHANCING ALPHA-MANNOSIDASE-LIKE PROTEIN 2"/>
    <property type="match status" value="1"/>
</dbReference>
<evidence type="ECO:0000313" key="6">
    <source>
        <dbReference type="EMBL" id="RDZ27002.1"/>
    </source>
</evidence>
<feature type="chain" id="PRO_5016648587" evidence="5">
    <location>
        <begin position="22"/>
        <end position="477"/>
    </location>
</feature>
<evidence type="ECO:0000256" key="4">
    <source>
        <dbReference type="ARBA" id="ARBA00023180"/>
    </source>
</evidence>
<dbReference type="AlphaFoldDB" id="A0A371JZF7"/>
<dbReference type="GO" id="GO:0005509">
    <property type="term" value="F:calcium ion binding"/>
    <property type="evidence" value="ECO:0007669"/>
    <property type="project" value="InterPro"/>
</dbReference>
<proteinExistence type="inferred from homology"/>
<organism evidence="6 7">
    <name type="scientific">Lysobacter silvisoli</name>
    <dbReference type="NCBI Taxonomy" id="2293254"/>
    <lineage>
        <taxon>Bacteria</taxon>
        <taxon>Pseudomonadati</taxon>
        <taxon>Pseudomonadota</taxon>
        <taxon>Gammaproteobacteria</taxon>
        <taxon>Lysobacterales</taxon>
        <taxon>Lysobacteraceae</taxon>
        <taxon>Lysobacter</taxon>
    </lineage>
</organism>
<keyword evidence="6" id="KW-0378">Hydrolase</keyword>
<accession>A0A371JZF7</accession>
<dbReference type="PRINTS" id="PR00747">
    <property type="entry name" value="GLYHDRLASE47"/>
</dbReference>
<dbReference type="GO" id="GO:0005975">
    <property type="term" value="P:carbohydrate metabolic process"/>
    <property type="evidence" value="ECO:0007669"/>
    <property type="project" value="InterPro"/>
</dbReference>
<dbReference type="GO" id="GO:0016020">
    <property type="term" value="C:membrane"/>
    <property type="evidence" value="ECO:0007669"/>
    <property type="project" value="InterPro"/>
</dbReference>
<keyword evidence="5" id="KW-0732">Signal</keyword>
<dbReference type="OrthoDB" id="1110235at2"/>
<dbReference type="SUPFAM" id="SSF48225">
    <property type="entry name" value="Seven-hairpin glycosidases"/>
    <property type="match status" value="1"/>
</dbReference>
<gene>
    <name evidence="6" type="ORF">DX914_12070</name>
</gene>
<feature type="signal peptide" evidence="5">
    <location>
        <begin position="1"/>
        <end position="21"/>
    </location>
</feature>
<comment type="subcellular location">
    <subcellularLocation>
        <location evidence="1">Endoplasmic reticulum</location>
    </subcellularLocation>
</comment>
<dbReference type="Proteomes" id="UP000264492">
    <property type="component" value="Unassembled WGS sequence"/>
</dbReference>
<comment type="similarity">
    <text evidence="2">Belongs to the glycosyl hydrolase 47 family.</text>
</comment>
<comment type="caution">
    <text evidence="6">The sequence shown here is derived from an EMBL/GenBank/DDBJ whole genome shotgun (WGS) entry which is preliminary data.</text>
</comment>
<sequence>MKLRTLACLIAAALIAGCAQPAADSAATPSTPAPTATVAPAATVDEAEAARLAEQVKQETRHAWQGYKRYAWGRDALKPLSKSGHDWYAHSLLMTPVDALDTLVLMGLKTEADEARELIATQLGFDHDMYVQNFEVTIRLLGGLLSAYQMTGDERLLKLADDLGRRLLPVFDSPTGLPYTHVNLRTGKTRGKVSNPAETGTLLIEFGMLSKFTGNPVYYDKAKRALVETYNRRDPKTGLVGSWIDVESGRWTDTGSHIGGGIDSYYEYLYKCWRLFGDAECKAMWDQSIVAVNQHLADEVRERELWYGHADMTTGKRTATRYGALDAFMPALLALGGDLDRARRLQDSGLKMWRLHGIEPESLDYAKMQVASPGYALRPEIVESAYYLHVLTGEPQYRAMGREFFEDFVRHCRTEAGYAALKDVTSKQQDDSMESFLFAETFKYYYLLFAPAQTLDFKTVTFNTEAHPLHLPAAKPQ</sequence>
<dbReference type="Gene3D" id="1.50.10.10">
    <property type="match status" value="1"/>
</dbReference>
<dbReference type="InterPro" id="IPR044674">
    <property type="entry name" value="EDEM1/2/3"/>
</dbReference>
<dbReference type="GO" id="GO:1904380">
    <property type="term" value="P:endoplasmic reticulum mannose trimming"/>
    <property type="evidence" value="ECO:0007669"/>
    <property type="project" value="InterPro"/>
</dbReference>
<evidence type="ECO:0000256" key="2">
    <source>
        <dbReference type="ARBA" id="ARBA00007658"/>
    </source>
</evidence>
<evidence type="ECO:0000313" key="7">
    <source>
        <dbReference type="Proteomes" id="UP000264492"/>
    </source>
</evidence>